<evidence type="ECO:0000256" key="7">
    <source>
        <dbReference type="ARBA" id="ARBA00023010"/>
    </source>
</evidence>
<evidence type="ECO:0000256" key="6">
    <source>
        <dbReference type="ARBA" id="ARBA00022989"/>
    </source>
</evidence>
<dbReference type="InterPro" id="IPR001901">
    <property type="entry name" value="Translocase_SecE/Sec61-g"/>
</dbReference>
<dbReference type="PANTHER" id="PTHR33910">
    <property type="entry name" value="PROTEIN TRANSLOCASE SUBUNIT SECE"/>
    <property type="match status" value="1"/>
</dbReference>
<dbReference type="GO" id="GO:0043952">
    <property type="term" value="P:protein transport by the Sec complex"/>
    <property type="evidence" value="ECO:0007669"/>
    <property type="project" value="UniProtKB-UniRule"/>
</dbReference>
<keyword evidence="3 9" id="KW-1003">Cell membrane</keyword>
<keyword evidence="6 9" id="KW-1133">Transmembrane helix</keyword>
<dbReference type="GO" id="GO:0065002">
    <property type="term" value="P:intracellular protein transmembrane transport"/>
    <property type="evidence" value="ECO:0007669"/>
    <property type="project" value="UniProtKB-UniRule"/>
</dbReference>
<protein>
    <recommendedName>
        <fullName evidence="9">Protein translocase subunit SecE</fullName>
    </recommendedName>
</protein>
<dbReference type="GO" id="GO:0005886">
    <property type="term" value="C:plasma membrane"/>
    <property type="evidence" value="ECO:0007669"/>
    <property type="project" value="UniProtKB-SubCell"/>
</dbReference>
<comment type="caution">
    <text evidence="10">The sequence shown here is derived from an EMBL/GenBank/DDBJ whole genome shotgun (WGS) entry which is preliminary data.</text>
</comment>
<evidence type="ECO:0000313" key="11">
    <source>
        <dbReference type="Proteomes" id="UP000218113"/>
    </source>
</evidence>
<dbReference type="GO" id="GO:0006605">
    <property type="term" value="P:protein targeting"/>
    <property type="evidence" value="ECO:0007669"/>
    <property type="project" value="UniProtKB-UniRule"/>
</dbReference>
<dbReference type="GO" id="GO:0009306">
    <property type="term" value="P:protein secretion"/>
    <property type="evidence" value="ECO:0007669"/>
    <property type="project" value="UniProtKB-UniRule"/>
</dbReference>
<keyword evidence="4 9" id="KW-0812">Transmembrane</keyword>
<comment type="function">
    <text evidence="9">Essential subunit of the Sec protein translocation channel SecYEG. Clamps together the 2 halves of SecY. May contact the channel plug during translocation.</text>
</comment>
<keyword evidence="5 9" id="KW-0653">Protein transport</keyword>
<organism evidence="10 11">
    <name type="scientific">SAR324 cluster bacterium</name>
    <dbReference type="NCBI Taxonomy" id="2024889"/>
    <lineage>
        <taxon>Bacteria</taxon>
        <taxon>Deltaproteobacteria</taxon>
        <taxon>SAR324 cluster</taxon>
    </lineage>
</organism>
<dbReference type="PANTHER" id="PTHR33910:SF1">
    <property type="entry name" value="PROTEIN TRANSLOCASE SUBUNIT SECE"/>
    <property type="match status" value="1"/>
</dbReference>
<evidence type="ECO:0000256" key="1">
    <source>
        <dbReference type="ARBA" id="ARBA00004370"/>
    </source>
</evidence>
<dbReference type="GO" id="GO:0008320">
    <property type="term" value="F:protein transmembrane transporter activity"/>
    <property type="evidence" value="ECO:0007669"/>
    <property type="project" value="UniProtKB-UniRule"/>
</dbReference>
<evidence type="ECO:0000256" key="3">
    <source>
        <dbReference type="ARBA" id="ARBA00022475"/>
    </source>
</evidence>
<evidence type="ECO:0000256" key="8">
    <source>
        <dbReference type="ARBA" id="ARBA00023136"/>
    </source>
</evidence>
<comment type="subcellular location">
    <subcellularLocation>
        <location evidence="9">Cell membrane</location>
        <topology evidence="9">Single-pass membrane protein</topology>
    </subcellularLocation>
    <subcellularLocation>
        <location evidence="1">Membrane</location>
    </subcellularLocation>
</comment>
<evidence type="ECO:0000256" key="4">
    <source>
        <dbReference type="ARBA" id="ARBA00022692"/>
    </source>
</evidence>
<name>A0A2A4T805_9DELT</name>
<dbReference type="Pfam" id="PF00584">
    <property type="entry name" value="SecE"/>
    <property type="match status" value="1"/>
</dbReference>
<dbReference type="Gene3D" id="1.20.5.1030">
    <property type="entry name" value="Preprotein translocase secy subunit"/>
    <property type="match status" value="1"/>
</dbReference>
<gene>
    <name evidence="9" type="primary">secE</name>
    <name evidence="10" type="ORF">COB67_03850</name>
</gene>
<dbReference type="Proteomes" id="UP000218113">
    <property type="component" value="Unassembled WGS sequence"/>
</dbReference>
<dbReference type="EMBL" id="NVSR01000013">
    <property type="protein sequence ID" value="PCI29504.1"/>
    <property type="molecule type" value="Genomic_DNA"/>
</dbReference>
<keyword evidence="7 9" id="KW-0811">Translocation</keyword>
<sequence>MFGKIKNFLSDVRNEFKKVTWPTREQTIKQTGAVLVITGIISVFLGIIDVGLSELVKQIIG</sequence>
<reference evidence="11" key="1">
    <citation type="submission" date="2017-08" db="EMBL/GenBank/DDBJ databases">
        <title>A dynamic microbial community with high functional redundancy inhabits the cold, oxic subseafloor aquifer.</title>
        <authorList>
            <person name="Tully B.J."/>
            <person name="Wheat C.G."/>
            <person name="Glazer B.T."/>
            <person name="Huber J.A."/>
        </authorList>
    </citation>
    <scope>NUCLEOTIDE SEQUENCE [LARGE SCALE GENOMIC DNA]</scope>
</reference>
<dbReference type="AlphaFoldDB" id="A0A2A4T805"/>
<proteinExistence type="inferred from homology"/>
<comment type="subunit">
    <text evidence="9">Component of the Sec protein translocase complex. Heterotrimer consisting of SecY, SecE and SecG subunits. The heterotrimers can form oligomers, although 1 heterotrimer is thought to be able to translocate proteins. Interacts with the ribosome. Interacts with SecDF, and other proteins may be involved. Interacts with SecA.</text>
</comment>
<dbReference type="PROSITE" id="PS01067">
    <property type="entry name" value="SECE_SEC61G"/>
    <property type="match status" value="1"/>
</dbReference>
<dbReference type="InterPro" id="IPR038379">
    <property type="entry name" value="SecE_sf"/>
</dbReference>
<comment type="similarity">
    <text evidence="9">Belongs to the SecE/SEC61-gamma family.</text>
</comment>
<evidence type="ECO:0000256" key="2">
    <source>
        <dbReference type="ARBA" id="ARBA00022448"/>
    </source>
</evidence>
<keyword evidence="2 9" id="KW-0813">Transport</keyword>
<evidence type="ECO:0000313" key="10">
    <source>
        <dbReference type="EMBL" id="PCI29504.1"/>
    </source>
</evidence>
<dbReference type="InterPro" id="IPR005807">
    <property type="entry name" value="SecE_bac"/>
</dbReference>
<keyword evidence="8 9" id="KW-0472">Membrane</keyword>
<evidence type="ECO:0000256" key="9">
    <source>
        <dbReference type="HAMAP-Rule" id="MF_00422"/>
    </source>
</evidence>
<dbReference type="NCBIfam" id="TIGR00964">
    <property type="entry name" value="secE_bact"/>
    <property type="match status" value="1"/>
</dbReference>
<dbReference type="HAMAP" id="MF_00422">
    <property type="entry name" value="SecE"/>
    <property type="match status" value="1"/>
</dbReference>
<accession>A0A2A4T805</accession>
<feature type="transmembrane region" description="Helical" evidence="9">
    <location>
        <begin position="32"/>
        <end position="52"/>
    </location>
</feature>
<evidence type="ECO:0000256" key="5">
    <source>
        <dbReference type="ARBA" id="ARBA00022927"/>
    </source>
</evidence>